<sequence length="226" mass="25185">MILTLIRTAILFILVVVALRLMGKKQIGKLQPYELVIIIMIADLAAVPMESTGIPLISGVIPILILLVIEVTLSYSSLKSERLRGVLCGTPTVLVENGRIVEGELQRIRYNINDLLEQLRAKNFPNISDIEFAILETSGEISVIPKSQKRPVNPADLNLPTHYEGIPMTLIIDGTVLEKNLGKINLNKDWLRVELEKFGIHHFKQVLLASLDTEGKLFYQLKGQGV</sequence>
<comment type="similarity">
    <text evidence="2">Belongs to the UPF0702 family.</text>
</comment>
<feature type="transmembrane region" description="Helical" evidence="7">
    <location>
        <begin position="6"/>
        <end position="23"/>
    </location>
</feature>
<feature type="transmembrane region" description="Helical" evidence="7">
    <location>
        <begin position="53"/>
        <end position="75"/>
    </location>
</feature>
<name>F6DPW1_DESRL</name>
<dbReference type="AlphaFoldDB" id="F6DPW1"/>
<dbReference type="EMBL" id="CP002780">
    <property type="protein sequence ID" value="AEG60800.1"/>
    <property type="molecule type" value="Genomic_DNA"/>
</dbReference>
<dbReference type="PANTHER" id="PTHR34582">
    <property type="entry name" value="UPF0702 TRANSMEMBRANE PROTEIN YCAP"/>
    <property type="match status" value="1"/>
</dbReference>
<dbReference type="STRING" id="696281.Desru_2573"/>
<evidence type="ECO:0000313" key="9">
    <source>
        <dbReference type="EMBL" id="AEG60800.1"/>
    </source>
</evidence>
<dbReference type="GO" id="GO:0005886">
    <property type="term" value="C:plasma membrane"/>
    <property type="evidence" value="ECO:0007669"/>
    <property type="project" value="UniProtKB-SubCell"/>
</dbReference>
<dbReference type="PANTHER" id="PTHR34582:SF6">
    <property type="entry name" value="UPF0702 TRANSMEMBRANE PROTEIN YCAP"/>
    <property type="match status" value="1"/>
</dbReference>
<reference evidence="9 10" key="2">
    <citation type="journal article" date="2012" name="Stand. Genomic Sci.">
        <title>Complete genome sequence of the sulfate-reducing firmicute Desulfotomaculum ruminis type strain (DL(T)).</title>
        <authorList>
            <person name="Spring S."/>
            <person name="Visser M."/>
            <person name="Lu M."/>
            <person name="Copeland A."/>
            <person name="Lapidus A."/>
            <person name="Lucas S."/>
            <person name="Cheng J.F."/>
            <person name="Han C."/>
            <person name="Tapia R."/>
            <person name="Goodwin L.A."/>
            <person name="Pitluck S."/>
            <person name="Ivanova N."/>
            <person name="Land M."/>
            <person name="Hauser L."/>
            <person name="Larimer F."/>
            <person name="Rohde M."/>
            <person name="Goker M."/>
            <person name="Detter J.C."/>
            <person name="Kyrpides N.C."/>
            <person name="Woyke T."/>
            <person name="Schaap P.J."/>
            <person name="Plugge C.M."/>
            <person name="Muyzer G."/>
            <person name="Kuever J."/>
            <person name="Pereira I.A."/>
            <person name="Parshina S.N."/>
            <person name="Bernier-Latmani R."/>
            <person name="Stams A.J."/>
            <person name="Klenk H.P."/>
        </authorList>
    </citation>
    <scope>NUCLEOTIDE SEQUENCE [LARGE SCALE GENOMIC DNA]</scope>
    <source>
        <strain evidence="10">ATCC 23193 / DSM 2154 / NCIB 8452 / DL</strain>
    </source>
</reference>
<protein>
    <recommendedName>
        <fullName evidence="8">YetF C-terminal domain-containing protein</fullName>
    </recommendedName>
</protein>
<dbReference type="OrthoDB" id="1682423at2"/>
<keyword evidence="3" id="KW-1003">Cell membrane</keyword>
<dbReference type="HOGENOM" id="CLU_077149_0_1_9"/>
<evidence type="ECO:0000256" key="4">
    <source>
        <dbReference type="ARBA" id="ARBA00022692"/>
    </source>
</evidence>
<evidence type="ECO:0000256" key="3">
    <source>
        <dbReference type="ARBA" id="ARBA00022475"/>
    </source>
</evidence>
<feature type="transmembrane region" description="Helical" evidence="7">
    <location>
        <begin position="30"/>
        <end position="47"/>
    </location>
</feature>
<keyword evidence="10" id="KW-1185">Reference proteome</keyword>
<dbReference type="InterPro" id="IPR023090">
    <property type="entry name" value="UPF0702_alpha/beta_dom_sf"/>
</dbReference>
<dbReference type="KEGG" id="dru:Desru_2573"/>
<reference evidence="10" key="1">
    <citation type="submission" date="2011-05" db="EMBL/GenBank/DDBJ databases">
        <title>Complete sequence of Desulfotomaculum ruminis DSM 2154.</title>
        <authorList>
            <person name="Lucas S."/>
            <person name="Copeland A."/>
            <person name="Lapidus A."/>
            <person name="Cheng J.-F."/>
            <person name="Goodwin L."/>
            <person name="Pitluck S."/>
            <person name="Lu M."/>
            <person name="Detter J.C."/>
            <person name="Han C."/>
            <person name="Tapia R."/>
            <person name="Land M."/>
            <person name="Hauser L."/>
            <person name="Kyrpides N."/>
            <person name="Ivanova N."/>
            <person name="Mikhailova N."/>
            <person name="Pagani I."/>
            <person name="Stams A.J.M."/>
            <person name="Plugge C.M."/>
            <person name="Muyzer G."/>
            <person name="Kuever J."/>
            <person name="Parshina S.N."/>
            <person name="Ivanova A.E."/>
            <person name="Nazina T.N."/>
            <person name="Brambilla E."/>
            <person name="Spring S."/>
            <person name="Klenk H.-P."/>
            <person name="Woyke T."/>
        </authorList>
    </citation>
    <scope>NUCLEOTIDE SEQUENCE [LARGE SCALE GENOMIC DNA]</scope>
    <source>
        <strain evidence="10">ATCC 23193 / DSM 2154 / NCIB 8452 / DL</strain>
    </source>
</reference>
<evidence type="ECO:0000256" key="7">
    <source>
        <dbReference type="SAM" id="Phobius"/>
    </source>
</evidence>
<keyword evidence="6 7" id="KW-0472">Membrane</keyword>
<organism evidence="9 10">
    <name type="scientific">Desulforamulus ruminis (strain ATCC 23193 / DSM 2154 / NCIMB 8452 / DL)</name>
    <name type="common">Desulfotomaculum ruminis</name>
    <dbReference type="NCBI Taxonomy" id="696281"/>
    <lineage>
        <taxon>Bacteria</taxon>
        <taxon>Bacillati</taxon>
        <taxon>Bacillota</taxon>
        <taxon>Clostridia</taxon>
        <taxon>Eubacteriales</taxon>
        <taxon>Peptococcaceae</taxon>
        <taxon>Desulforamulus</taxon>
    </lineage>
</organism>
<proteinExistence type="inferred from homology"/>
<evidence type="ECO:0000259" key="8">
    <source>
        <dbReference type="Pfam" id="PF04239"/>
    </source>
</evidence>
<keyword evidence="4 7" id="KW-0812">Transmembrane</keyword>
<evidence type="ECO:0000256" key="5">
    <source>
        <dbReference type="ARBA" id="ARBA00022989"/>
    </source>
</evidence>
<dbReference type="Proteomes" id="UP000009234">
    <property type="component" value="Chromosome"/>
</dbReference>
<feature type="domain" description="YetF C-terminal" evidence="8">
    <location>
        <begin position="79"/>
        <end position="211"/>
    </location>
</feature>
<keyword evidence="5 7" id="KW-1133">Transmembrane helix</keyword>
<dbReference type="InterPro" id="IPR007353">
    <property type="entry name" value="DUF421"/>
</dbReference>
<evidence type="ECO:0000313" key="10">
    <source>
        <dbReference type="Proteomes" id="UP000009234"/>
    </source>
</evidence>
<accession>F6DPW1</accession>
<evidence type="ECO:0000256" key="1">
    <source>
        <dbReference type="ARBA" id="ARBA00004651"/>
    </source>
</evidence>
<gene>
    <name evidence="9" type="ordered locus">Desru_2573</name>
</gene>
<dbReference type="RefSeq" id="WP_013842556.1">
    <property type="nucleotide sequence ID" value="NC_015589.1"/>
</dbReference>
<dbReference type="Gene3D" id="3.30.240.20">
    <property type="entry name" value="bsu07140 like domains"/>
    <property type="match status" value="2"/>
</dbReference>
<dbReference type="eggNOG" id="COG2323">
    <property type="taxonomic scope" value="Bacteria"/>
</dbReference>
<evidence type="ECO:0000256" key="2">
    <source>
        <dbReference type="ARBA" id="ARBA00006448"/>
    </source>
</evidence>
<dbReference type="Pfam" id="PF04239">
    <property type="entry name" value="DUF421"/>
    <property type="match status" value="1"/>
</dbReference>
<comment type="subcellular location">
    <subcellularLocation>
        <location evidence="1">Cell membrane</location>
        <topology evidence="1">Multi-pass membrane protein</topology>
    </subcellularLocation>
</comment>
<evidence type="ECO:0000256" key="6">
    <source>
        <dbReference type="ARBA" id="ARBA00023136"/>
    </source>
</evidence>